<organism evidence="3 4">
    <name type="scientific">Quadrisphaera setariae</name>
    <dbReference type="NCBI Taxonomy" id="2593304"/>
    <lineage>
        <taxon>Bacteria</taxon>
        <taxon>Bacillati</taxon>
        <taxon>Actinomycetota</taxon>
        <taxon>Actinomycetes</taxon>
        <taxon>Kineosporiales</taxon>
        <taxon>Kineosporiaceae</taxon>
        <taxon>Quadrisphaera</taxon>
    </lineage>
</organism>
<evidence type="ECO:0000313" key="4">
    <source>
        <dbReference type="Proteomes" id="UP000321234"/>
    </source>
</evidence>
<dbReference type="PANTHER" id="PTHR39217:SF1">
    <property type="entry name" value="GLUTATHIONE SYNTHETASE"/>
    <property type="match status" value="1"/>
</dbReference>
<keyword evidence="4" id="KW-1185">Reference proteome</keyword>
<dbReference type="AlphaFoldDB" id="A0A5C8Z0X6"/>
<dbReference type="PANTHER" id="PTHR39217">
    <property type="match status" value="1"/>
</dbReference>
<dbReference type="OrthoDB" id="3373978at2"/>
<sequence>MICPVNARSTAPSVALVTCSEVPDLDPEGQHLLAALRERGLDARPVVWDDEDVDWSAPDLAVVRSTWDYATRRAEFLAWAARAAGATRLLNPLPLLEWSTDKHYLAELEAAGLPVVPSAFVEVGDEGDHPYLDVEHVVKPAVSAGSRDTLRLGAHEAARSRAHVAAVHAGGRSVLVQPYLTAVDDVGETALVFLDGELSHAMRKAALLPAGGGLVEGLFAHEDMAPREPSAAEVEVGRAVVAEAARRARAAGAEPALYARVDLLPDDDGAPRVLELELVEPSLFLDHAPGSAVRLADAVVRRLADPGGRGTAA</sequence>
<dbReference type="Proteomes" id="UP000321234">
    <property type="component" value="Unassembled WGS sequence"/>
</dbReference>
<dbReference type="InterPro" id="IPR053191">
    <property type="entry name" value="DcsG_Biosynth_Enzyme"/>
</dbReference>
<dbReference type="InterPro" id="IPR011761">
    <property type="entry name" value="ATP-grasp"/>
</dbReference>
<accession>A0A5C8Z0X6</accession>
<comment type="caution">
    <text evidence="3">The sequence shown here is derived from an EMBL/GenBank/DDBJ whole genome shotgun (WGS) entry which is preliminary data.</text>
</comment>
<evidence type="ECO:0000313" key="3">
    <source>
        <dbReference type="EMBL" id="TXR51802.1"/>
    </source>
</evidence>
<feature type="domain" description="ATP-grasp" evidence="2">
    <location>
        <begin position="105"/>
        <end position="304"/>
    </location>
</feature>
<protein>
    <recommendedName>
        <fullName evidence="2">ATP-grasp domain-containing protein</fullName>
    </recommendedName>
</protein>
<reference evidence="3 4" key="1">
    <citation type="submission" date="2019-07" db="EMBL/GenBank/DDBJ databases">
        <title>Quadrisphaera sp. strain DD2A genome sequencing and assembly.</title>
        <authorList>
            <person name="Kim I."/>
        </authorList>
    </citation>
    <scope>NUCLEOTIDE SEQUENCE [LARGE SCALE GENOMIC DNA]</scope>
    <source>
        <strain evidence="3 4">DD2A</strain>
    </source>
</reference>
<name>A0A5C8Z0X6_9ACTN</name>
<keyword evidence="1" id="KW-0547">Nucleotide-binding</keyword>
<proteinExistence type="predicted"/>
<dbReference type="EMBL" id="VKAC01000017">
    <property type="protein sequence ID" value="TXR51802.1"/>
    <property type="molecule type" value="Genomic_DNA"/>
</dbReference>
<evidence type="ECO:0000259" key="2">
    <source>
        <dbReference type="PROSITE" id="PS50975"/>
    </source>
</evidence>
<dbReference type="GO" id="GO:0046872">
    <property type="term" value="F:metal ion binding"/>
    <property type="evidence" value="ECO:0007669"/>
    <property type="project" value="InterPro"/>
</dbReference>
<evidence type="ECO:0000256" key="1">
    <source>
        <dbReference type="PROSITE-ProRule" id="PRU00409"/>
    </source>
</evidence>
<gene>
    <name evidence="3" type="ORF">FMM08_21340</name>
</gene>
<keyword evidence="1" id="KW-0067">ATP-binding</keyword>
<dbReference type="Gene3D" id="3.30.470.20">
    <property type="entry name" value="ATP-grasp fold, B domain"/>
    <property type="match status" value="1"/>
</dbReference>
<dbReference type="SUPFAM" id="SSF56059">
    <property type="entry name" value="Glutathione synthetase ATP-binding domain-like"/>
    <property type="match status" value="1"/>
</dbReference>
<dbReference type="PROSITE" id="PS50975">
    <property type="entry name" value="ATP_GRASP"/>
    <property type="match status" value="1"/>
</dbReference>
<dbReference type="GO" id="GO:0005524">
    <property type="term" value="F:ATP binding"/>
    <property type="evidence" value="ECO:0007669"/>
    <property type="project" value="UniProtKB-UniRule"/>
</dbReference>